<evidence type="ECO:0000313" key="1">
    <source>
        <dbReference type="EMBL" id="RMJ03272.1"/>
    </source>
</evidence>
<sequence>MATLIFTFASTTAPLGRPGYNNPNNQRCQINREAAMVSNRWLCLSRSELPDKGIPKDRPVPRGLYPMRFHLGLSTFNLGLCDVTLK</sequence>
<name>A0A3M2RDA0_9HYPO</name>
<dbReference type="Proteomes" id="UP000277212">
    <property type="component" value="Unassembled WGS sequence"/>
</dbReference>
<gene>
    <name evidence="1" type="ORF">CDV36_015205</name>
</gene>
<keyword evidence="2" id="KW-1185">Reference proteome</keyword>
<reference evidence="1 2" key="1">
    <citation type="submission" date="2017-06" db="EMBL/GenBank/DDBJ databases">
        <title>Comparative genomic analysis of Ambrosia Fusariam Clade fungi.</title>
        <authorList>
            <person name="Stajich J.E."/>
            <person name="Carrillo J."/>
            <person name="Kijimoto T."/>
            <person name="Eskalen A."/>
            <person name="O'Donnell K."/>
            <person name="Kasson M."/>
        </authorList>
    </citation>
    <scope>NUCLEOTIDE SEQUENCE [LARGE SCALE GENOMIC DNA]</scope>
    <source>
        <strain evidence="1">UCR3666</strain>
    </source>
</reference>
<protein>
    <submittedName>
        <fullName evidence="1">Uncharacterized protein</fullName>
    </submittedName>
</protein>
<dbReference type="EMBL" id="NKUJ01000545">
    <property type="protein sequence ID" value="RMJ03272.1"/>
    <property type="molecule type" value="Genomic_DNA"/>
</dbReference>
<organism evidence="1 2">
    <name type="scientific">Fusarium kuroshium</name>
    <dbReference type="NCBI Taxonomy" id="2010991"/>
    <lineage>
        <taxon>Eukaryota</taxon>
        <taxon>Fungi</taxon>
        <taxon>Dikarya</taxon>
        <taxon>Ascomycota</taxon>
        <taxon>Pezizomycotina</taxon>
        <taxon>Sordariomycetes</taxon>
        <taxon>Hypocreomycetidae</taxon>
        <taxon>Hypocreales</taxon>
        <taxon>Nectriaceae</taxon>
        <taxon>Fusarium</taxon>
        <taxon>Fusarium solani species complex</taxon>
    </lineage>
</organism>
<accession>A0A3M2RDA0</accession>
<proteinExistence type="predicted"/>
<evidence type="ECO:0000313" key="2">
    <source>
        <dbReference type="Proteomes" id="UP000277212"/>
    </source>
</evidence>
<dbReference type="AlphaFoldDB" id="A0A3M2RDA0"/>
<comment type="caution">
    <text evidence="1">The sequence shown here is derived from an EMBL/GenBank/DDBJ whole genome shotgun (WGS) entry which is preliminary data.</text>
</comment>